<dbReference type="GO" id="GO:0043571">
    <property type="term" value="P:maintenance of CRISPR repeat elements"/>
    <property type="evidence" value="ECO:0007669"/>
    <property type="project" value="InterPro"/>
</dbReference>
<reference evidence="1 2" key="1">
    <citation type="journal article" date="2015" name="Genome Announc.">
        <title>Expanding the biotechnology potential of lactobacilli through comparative genomics of 213 strains and associated genera.</title>
        <authorList>
            <person name="Sun Z."/>
            <person name="Harris H.M."/>
            <person name="McCann A."/>
            <person name="Guo C."/>
            <person name="Argimon S."/>
            <person name="Zhang W."/>
            <person name="Yang X."/>
            <person name="Jeffery I.B."/>
            <person name="Cooney J.C."/>
            <person name="Kagawa T.F."/>
            <person name="Liu W."/>
            <person name="Song Y."/>
            <person name="Salvetti E."/>
            <person name="Wrobel A."/>
            <person name="Rasinkangas P."/>
            <person name="Parkhill J."/>
            <person name="Rea M.C."/>
            <person name="O'Sullivan O."/>
            <person name="Ritari J."/>
            <person name="Douillard F.P."/>
            <person name="Paul Ross R."/>
            <person name="Yang R."/>
            <person name="Briner A.E."/>
            <person name="Felis G.E."/>
            <person name="de Vos W.M."/>
            <person name="Barrangou R."/>
            <person name="Klaenhammer T.R."/>
            <person name="Caufield P.W."/>
            <person name="Cui Y."/>
            <person name="Zhang H."/>
            <person name="O'Toole P.W."/>
        </authorList>
    </citation>
    <scope>NUCLEOTIDE SEQUENCE [LARGE SCALE GENOMIC DNA]</scope>
    <source>
        <strain evidence="1 2">DSM 17757</strain>
    </source>
</reference>
<dbReference type="GO" id="GO:0051607">
    <property type="term" value="P:defense response to virus"/>
    <property type="evidence" value="ECO:0007669"/>
    <property type="project" value="InterPro"/>
</dbReference>
<dbReference type="STRING" id="319652.IV80_GL001729"/>
<protein>
    <submittedName>
        <fullName evidence="1">Uncharacterized protein</fullName>
    </submittedName>
</protein>
<evidence type="ECO:0000313" key="1">
    <source>
        <dbReference type="EMBL" id="KRN65886.1"/>
    </source>
</evidence>
<dbReference type="EMBL" id="JQBR01000007">
    <property type="protein sequence ID" value="KRN65886.1"/>
    <property type="molecule type" value="Genomic_DNA"/>
</dbReference>
<sequence>MRCHIEWNLQREDLAADRNMKKHTAIFKRALKAGGRRDLFLGTRECQGYVKPQAFGSGDGYYDNVTSQYFGLMFHGYNYPSDTGNSMLSVRMDAPIMKNGVVHFKRPEECKIVQPIRKIKDVGGHNQKLFESVDDLYQQMIRGDDK</sequence>
<dbReference type="Pfam" id="PF09704">
    <property type="entry name" value="Cas_Cas5d"/>
    <property type="match status" value="1"/>
</dbReference>
<dbReference type="NCBIfam" id="TIGR01876">
    <property type="entry name" value="cas_Cas5d"/>
    <property type="match status" value="1"/>
</dbReference>
<dbReference type="InterPro" id="IPR010155">
    <property type="entry name" value="CRISPR-assoc_prot_Cas5d"/>
</dbReference>
<accession>A0A0R2IMF7</accession>
<dbReference type="AlphaFoldDB" id="A0A0R2IMF7"/>
<dbReference type="GO" id="GO:0004519">
    <property type="term" value="F:endonuclease activity"/>
    <property type="evidence" value="ECO:0007669"/>
    <property type="project" value="InterPro"/>
</dbReference>
<dbReference type="PATRIC" id="fig|319652.3.peg.1752"/>
<gene>
    <name evidence="1" type="ORF">IV80_GL001729</name>
</gene>
<dbReference type="Proteomes" id="UP000051568">
    <property type="component" value="Unassembled WGS sequence"/>
</dbReference>
<keyword evidence="2" id="KW-1185">Reference proteome</keyword>
<organism evidence="1 2">
    <name type="scientific">Pediococcus cellicola</name>
    <dbReference type="NCBI Taxonomy" id="319652"/>
    <lineage>
        <taxon>Bacteria</taxon>
        <taxon>Bacillati</taxon>
        <taxon>Bacillota</taxon>
        <taxon>Bacilli</taxon>
        <taxon>Lactobacillales</taxon>
        <taxon>Lactobacillaceae</taxon>
        <taxon>Pediococcus</taxon>
    </lineage>
</organism>
<name>A0A0R2IMF7_9LACO</name>
<comment type="caution">
    <text evidence="1">The sequence shown here is derived from an EMBL/GenBank/DDBJ whole genome shotgun (WGS) entry which is preliminary data.</text>
</comment>
<evidence type="ECO:0000313" key="2">
    <source>
        <dbReference type="Proteomes" id="UP000051568"/>
    </source>
</evidence>
<dbReference type="Gene3D" id="3.30.70.2660">
    <property type="match status" value="1"/>
</dbReference>
<dbReference type="InterPro" id="IPR021124">
    <property type="entry name" value="CRISPR-assoc_prot_Cas5"/>
</dbReference>
<proteinExistence type="predicted"/>